<sequence>MIRKTLQKELKELFRDGRIRITGIIVFVLLGTAVWISSSQYQQAKENFEIFTTSERGIWKNQGEKNPHSAAHYGTYAFKPEYPLGLLDKGIDKYTGTSIFIEAHKRNEAQYSPIADQTGLARFGELTPDFILLFIIPLLIILMGYNSYTKEKEQGTILLLKSQGVKKHKLLLGKWLSLFLPIAAISLLLFLIAGIFLSNTKELENFSWTSLVILLLVYWGYYIVFINLTLFVSRISQKSAISLVSMLGVWIVSCLLIPKLASNISDAQYPYPTRQQFATAIQKDKEEGLDGHNPWSEAAKQLEKETLAKYNVDSLHQLPFNYDGYRMQKGEEHESKVYRKHYQKLRQQFAHQTATYRSLSVLSPFLPTRFLSMGVARTDYYSHWDFEDKVEDYRLTKVRFLNEYFAENSTYGDWGFLADTQLWEKLPEFEYQYQPLKNVMVQQQSSLIILGGWLLATFLLLFNFKNKI</sequence>
<evidence type="ECO:0000256" key="3">
    <source>
        <dbReference type="ARBA" id="ARBA00022989"/>
    </source>
</evidence>
<dbReference type="PANTHER" id="PTHR43471">
    <property type="entry name" value="ABC TRANSPORTER PERMEASE"/>
    <property type="match status" value="1"/>
</dbReference>
<evidence type="ECO:0000259" key="6">
    <source>
        <dbReference type="Pfam" id="PF12698"/>
    </source>
</evidence>
<dbReference type="Proteomes" id="UP000830454">
    <property type="component" value="Chromosome"/>
</dbReference>
<dbReference type="InterPro" id="IPR021913">
    <property type="entry name" value="DUF3526"/>
</dbReference>
<comment type="subcellular location">
    <subcellularLocation>
        <location evidence="1">Membrane</location>
        <topology evidence="1">Multi-pass membrane protein</topology>
    </subcellularLocation>
</comment>
<gene>
    <name evidence="7" type="ORF">LXD69_06150</name>
</gene>
<dbReference type="PANTHER" id="PTHR43471:SF1">
    <property type="entry name" value="ABC TRANSPORTER PERMEASE PROTEIN NOSY-RELATED"/>
    <property type="match status" value="1"/>
</dbReference>
<dbReference type="RefSeq" id="WP_246918275.1">
    <property type="nucleotide sequence ID" value="NZ_CP090145.1"/>
</dbReference>
<reference evidence="7" key="2">
    <citation type="submission" date="2022-04" db="EMBL/GenBank/DDBJ databases">
        <title>Complete Genome Sequence of Flavobacterium sediminilitoris YSM-43, Isolated from a Tidal Sediment.</title>
        <authorList>
            <person name="Lee P.A."/>
        </authorList>
    </citation>
    <scope>NUCLEOTIDE SEQUENCE</scope>
    <source>
        <strain evidence="7">YSM-43</strain>
    </source>
</reference>
<feature type="transmembrane region" description="Helical" evidence="5">
    <location>
        <begin position="240"/>
        <end position="261"/>
    </location>
</feature>
<dbReference type="Pfam" id="PF12698">
    <property type="entry name" value="ABC2_membrane_3"/>
    <property type="match status" value="1"/>
</dbReference>
<evidence type="ECO:0000313" key="7">
    <source>
        <dbReference type="EMBL" id="UOX35091.1"/>
    </source>
</evidence>
<proteinExistence type="predicted"/>
<keyword evidence="8" id="KW-1185">Reference proteome</keyword>
<dbReference type="InterPro" id="IPR013525">
    <property type="entry name" value="ABC2_TM"/>
</dbReference>
<feature type="transmembrane region" description="Helical" evidence="5">
    <location>
        <begin position="130"/>
        <end position="149"/>
    </location>
</feature>
<dbReference type="InterPro" id="IPR027378">
    <property type="entry name" value="Nucleotide_channel_N"/>
</dbReference>
<feature type="transmembrane region" description="Helical" evidence="5">
    <location>
        <begin position="170"/>
        <end position="196"/>
    </location>
</feature>
<dbReference type="Pfam" id="PF12040">
    <property type="entry name" value="DUF3526"/>
    <property type="match status" value="1"/>
</dbReference>
<dbReference type="Gene3D" id="1.20.120.540">
    <property type="entry name" value="Voltage-gated potassium channels"/>
    <property type="match status" value="1"/>
</dbReference>
<feature type="transmembrane region" description="Helical" evidence="5">
    <location>
        <begin position="208"/>
        <end position="228"/>
    </location>
</feature>
<feature type="transmembrane region" description="Helical" evidence="5">
    <location>
        <begin position="21"/>
        <end position="38"/>
    </location>
</feature>
<organism evidence="7 8">
    <name type="scientific">Flavobacterium sediminilitoris</name>
    <dbReference type="NCBI Taxonomy" id="2024526"/>
    <lineage>
        <taxon>Bacteria</taxon>
        <taxon>Pseudomonadati</taxon>
        <taxon>Bacteroidota</taxon>
        <taxon>Flavobacteriia</taxon>
        <taxon>Flavobacteriales</taxon>
        <taxon>Flavobacteriaceae</taxon>
        <taxon>Flavobacterium</taxon>
    </lineage>
</organism>
<evidence type="ECO:0000256" key="2">
    <source>
        <dbReference type="ARBA" id="ARBA00022692"/>
    </source>
</evidence>
<keyword evidence="3 5" id="KW-1133">Transmembrane helix</keyword>
<dbReference type="EMBL" id="CP090145">
    <property type="protein sequence ID" value="UOX35091.1"/>
    <property type="molecule type" value="Genomic_DNA"/>
</dbReference>
<accession>A0ABY4HR41</accession>
<reference evidence="7" key="1">
    <citation type="submission" date="2021-12" db="EMBL/GenBank/DDBJ databases">
        <authorList>
            <person name="Cha I.-T."/>
            <person name="Lee K.-E."/>
            <person name="Park S.-J."/>
        </authorList>
    </citation>
    <scope>NUCLEOTIDE SEQUENCE</scope>
    <source>
        <strain evidence="7">YSM-43</strain>
    </source>
</reference>
<feature type="transmembrane region" description="Helical" evidence="5">
    <location>
        <begin position="445"/>
        <end position="464"/>
    </location>
</feature>
<name>A0ABY4HR41_9FLAO</name>
<evidence type="ECO:0000256" key="4">
    <source>
        <dbReference type="ARBA" id="ARBA00023136"/>
    </source>
</evidence>
<evidence type="ECO:0000256" key="1">
    <source>
        <dbReference type="ARBA" id="ARBA00004141"/>
    </source>
</evidence>
<feature type="domain" description="ABC-2 type transporter transmembrane" evidence="6">
    <location>
        <begin position="131"/>
        <end position="256"/>
    </location>
</feature>
<keyword evidence="4 5" id="KW-0472">Membrane</keyword>
<evidence type="ECO:0000313" key="8">
    <source>
        <dbReference type="Proteomes" id="UP000830454"/>
    </source>
</evidence>
<evidence type="ECO:0000256" key="5">
    <source>
        <dbReference type="SAM" id="Phobius"/>
    </source>
</evidence>
<protein>
    <submittedName>
        <fullName evidence="7">DUF3526 domain-containing protein</fullName>
    </submittedName>
</protein>
<keyword evidence="2 5" id="KW-0812">Transmembrane</keyword>